<evidence type="ECO:0008006" key="2">
    <source>
        <dbReference type="Google" id="ProtNLM"/>
    </source>
</evidence>
<dbReference type="InterPro" id="IPR036188">
    <property type="entry name" value="FAD/NAD-bd_sf"/>
</dbReference>
<comment type="caution">
    <text evidence="1">The sequence shown here is derived from an EMBL/GenBank/DDBJ whole genome shotgun (WGS) entry which is preliminary data.</text>
</comment>
<dbReference type="Pfam" id="PF13450">
    <property type="entry name" value="NAD_binding_8"/>
    <property type="match status" value="1"/>
</dbReference>
<name>A0A7V3RGL8_UNCW3</name>
<dbReference type="SUPFAM" id="SSF51905">
    <property type="entry name" value="FAD/NAD(P)-binding domain"/>
    <property type="match status" value="1"/>
</dbReference>
<dbReference type="AlphaFoldDB" id="A0A7V3RGL8"/>
<gene>
    <name evidence="1" type="ORF">ENX68_02235</name>
</gene>
<sequence>MRKGKVCIIGASAAGLFTAWRLANAGKQVLMYE</sequence>
<accession>A0A7V3RGL8</accession>
<protein>
    <recommendedName>
        <fullName evidence="2">FAD-dependent oxidoreductase</fullName>
    </recommendedName>
</protein>
<dbReference type="EMBL" id="DTOZ01000057">
    <property type="protein sequence ID" value="HGE77805.1"/>
    <property type="molecule type" value="Genomic_DNA"/>
</dbReference>
<reference evidence="1" key="1">
    <citation type="journal article" date="2020" name="mSystems">
        <title>Genome- and Community-Level Interaction Insights into Carbon Utilization and Element Cycling Functions of Hydrothermarchaeota in Hydrothermal Sediment.</title>
        <authorList>
            <person name="Zhou Z."/>
            <person name="Liu Y."/>
            <person name="Xu W."/>
            <person name="Pan J."/>
            <person name="Luo Z.H."/>
            <person name="Li M."/>
        </authorList>
    </citation>
    <scope>NUCLEOTIDE SEQUENCE [LARGE SCALE GENOMIC DNA]</scope>
    <source>
        <strain evidence="1">SpSt-961</strain>
    </source>
</reference>
<dbReference type="Gene3D" id="3.50.50.60">
    <property type="entry name" value="FAD/NAD(P)-binding domain"/>
    <property type="match status" value="1"/>
</dbReference>
<evidence type="ECO:0000313" key="1">
    <source>
        <dbReference type="EMBL" id="HGE77805.1"/>
    </source>
</evidence>
<organism evidence="1">
    <name type="scientific">candidate division WOR-3 bacterium</name>
    <dbReference type="NCBI Taxonomy" id="2052148"/>
    <lineage>
        <taxon>Bacteria</taxon>
        <taxon>Bacteria division WOR-3</taxon>
    </lineage>
</organism>
<proteinExistence type="predicted"/>